<keyword evidence="1" id="KW-0732">Signal</keyword>
<dbReference type="AlphaFoldDB" id="A0A1B7LBM4"/>
<keyword evidence="4" id="KW-1185">Reference proteome</keyword>
<gene>
    <name evidence="3" type="ORF">A6M21_14460</name>
</gene>
<dbReference type="SUPFAM" id="SSF55383">
    <property type="entry name" value="Copper amine oxidase, domain N"/>
    <property type="match status" value="1"/>
</dbReference>
<proteinExistence type="predicted"/>
<feature type="domain" description="Copper amine oxidase-like N-terminal" evidence="2">
    <location>
        <begin position="66"/>
        <end position="171"/>
    </location>
</feature>
<sequence>MLEKEVNILLKKALLPLLAGLALAAAVYMAPAAAPAAAATAGARTAQTVTAAVYSPAQPAGIAVFVNSKKLTFDVPPVVENGRTLVPLRAIFEALGAQVGWDGKTGTVTAKRGEVTVKLTLKQIKAYRNGKAVTLEVPARLVKGRTMVPLRFVSEAFGAQVNWNAKTRAITVGLK</sequence>
<evidence type="ECO:0000313" key="3">
    <source>
        <dbReference type="EMBL" id="OAT79911.1"/>
    </source>
</evidence>
<evidence type="ECO:0000313" key="4">
    <source>
        <dbReference type="Proteomes" id="UP000078532"/>
    </source>
</evidence>
<protein>
    <recommendedName>
        <fullName evidence="2">Copper amine oxidase-like N-terminal domain-containing protein</fullName>
    </recommendedName>
</protein>
<dbReference type="Pfam" id="PF07833">
    <property type="entry name" value="Cu_amine_oxidN1"/>
    <property type="match status" value="1"/>
</dbReference>
<dbReference type="Gene3D" id="3.30.457.10">
    <property type="entry name" value="Copper amine oxidase-like, N-terminal domain"/>
    <property type="match status" value="2"/>
</dbReference>
<evidence type="ECO:0000256" key="1">
    <source>
        <dbReference type="SAM" id="SignalP"/>
    </source>
</evidence>
<reference evidence="3 4" key="1">
    <citation type="submission" date="2016-04" db="EMBL/GenBank/DDBJ databases">
        <authorList>
            <person name="Evans L.H."/>
            <person name="Alamgir A."/>
            <person name="Owens N."/>
            <person name="Weber N.D."/>
            <person name="Virtaneva K."/>
            <person name="Barbian K."/>
            <person name="Babar A."/>
            <person name="Rosenke K."/>
        </authorList>
    </citation>
    <scope>NUCLEOTIDE SEQUENCE [LARGE SCALE GENOMIC DNA]</scope>
    <source>
        <strain evidence="3 4">LMa1</strain>
    </source>
</reference>
<dbReference type="Proteomes" id="UP000078532">
    <property type="component" value="Unassembled WGS sequence"/>
</dbReference>
<dbReference type="EMBL" id="LYVF01000188">
    <property type="protein sequence ID" value="OAT79911.1"/>
    <property type="molecule type" value="Genomic_DNA"/>
</dbReference>
<comment type="caution">
    <text evidence="3">The sequence shown here is derived from an EMBL/GenBank/DDBJ whole genome shotgun (WGS) entry which is preliminary data.</text>
</comment>
<dbReference type="InterPro" id="IPR012854">
    <property type="entry name" value="Cu_amine_oxidase-like_N"/>
</dbReference>
<dbReference type="InterPro" id="IPR036582">
    <property type="entry name" value="Mao_N_sf"/>
</dbReference>
<organism evidence="3 4">
    <name type="scientific">Desulfotomaculum copahuensis</name>
    <dbReference type="NCBI Taxonomy" id="1838280"/>
    <lineage>
        <taxon>Bacteria</taxon>
        <taxon>Bacillati</taxon>
        <taxon>Bacillota</taxon>
        <taxon>Clostridia</taxon>
        <taxon>Eubacteriales</taxon>
        <taxon>Desulfotomaculaceae</taxon>
        <taxon>Desulfotomaculum</taxon>
    </lineage>
</organism>
<feature type="chain" id="PRO_5039025437" description="Copper amine oxidase-like N-terminal domain-containing protein" evidence="1">
    <location>
        <begin position="25"/>
        <end position="175"/>
    </location>
</feature>
<evidence type="ECO:0000259" key="2">
    <source>
        <dbReference type="Pfam" id="PF07833"/>
    </source>
</evidence>
<accession>A0A1B7LBM4</accession>
<name>A0A1B7LBM4_9FIRM</name>
<dbReference type="STRING" id="1838280.A6M21_14460"/>
<feature type="signal peptide" evidence="1">
    <location>
        <begin position="1"/>
        <end position="24"/>
    </location>
</feature>